<evidence type="ECO:0000313" key="7">
    <source>
        <dbReference type="EMBL" id="CCK81516.1"/>
    </source>
</evidence>
<sequence>MGLQLCYVIVGMLVLFAIFDLVVGVTNDAVNFLNSSIGSKAAPFFMIMIIASLGIIAGVTFSGGMMEVARKGIFHPQFFTMPELLTIFLAVMITDILLLDLFNTHGLPTSTTVSIVFELLGAAVALSVIKIMASNDNAMALWDYINTAKAMAIVGGILLSIVVAFFSGAVMQFISRLIFTFEYQSRLKKYGALWGGMAMTAITFFILVKGSKGATFMDDQAIAWIKAHSYLIMACIFMISAFTFQILISFFKVNILKPIVLVGTFALAMAFAANDLVNFIGVPLAGLNAFQNALASGDPLNITMTALSKQVQSQTHIMLVAGFIMVITLWLSKKARTVTETEIGLGQQDEGIEKFESIWLSRKIVNMFDSLFSTAKNITPLPVRKIISRRLTPAAPIKGITQAGKPSFDLVRASVNLMVASAVVSFATSLKLPLSTTYVTFMVAMGSSFSDQAWGRESAVYRVTGVLTVVGGWFMTAFIAFVVAFIFANILSYFKIPGFFILFAFAGFMIWKNHQKHKVKVKDKEEMSIYNLHKVENFHESMSQTFDHLAFLLKGIRESFDIGFDALFQEDLYKLRHERERVKHFQNSTNIIIANIFKVLRLLSKEDQAISYNYYQIIRRLQKLTDGHRDTIIRSSMHVSNRHKGLLDAQIAELKEIKKVFLNIFFLVETAFRNKEIVDCQEAVEQFHYLRELVDDFNENQIGRIVDDSSKTRLSILFYAISGNCVMMAKQNVKLLDIFNESFKLNQKCS</sequence>
<feature type="transmembrane region" description="Helical" evidence="6">
    <location>
        <begin position="42"/>
        <end position="64"/>
    </location>
</feature>
<keyword evidence="3 6" id="KW-0812">Transmembrane</keyword>
<name>K0NJ72_DESTT</name>
<proteinExistence type="inferred from homology"/>
<comment type="similarity">
    <text evidence="6">Belongs to the inorganic phosphate transporter (PiT) (TC 2.A.20) family.</text>
</comment>
<evidence type="ECO:0000256" key="5">
    <source>
        <dbReference type="ARBA" id="ARBA00023136"/>
    </source>
</evidence>
<feature type="transmembrane region" description="Helical" evidence="6">
    <location>
        <begin position="255"/>
        <end position="273"/>
    </location>
</feature>
<keyword evidence="6" id="KW-0592">Phosphate transport</keyword>
<feature type="transmembrane region" description="Helical" evidence="6">
    <location>
        <begin position="191"/>
        <end position="208"/>
    </location>
</feature>
<feature type="transmembrane region" description="Helical" evidence="6">
    <location>
        <begin position="493"/>
        <end position="511"/>
    </location>
</feature>
<dbReference type="AlphaFoldDB" id="K0NJ72"/>
<dbReference type="PANTHER" id="PTHR11101">
    <property type="entry name" value="PHOSPHATE TRANSPORTER"/>
    <property type="match status" value="1"/>
</dbReference>
<dbReference type="KEGG" id="dto:TOL2_C33590"/>
<evidence type="ECO:0000256" key="6">
    <source>
        <dbReference type="RuleBase" id="RU363058"/>
    </source>
</evidence>
<comment type="subcellular location">
    <subcellularLocation>
        <location evidence="1 6">Membrane</location>
        <topology evidence="1 6">Multi-pass membrane protein</topology>
    </subcellularLocation>
</comment>
<organism evidence="7 8">
    <name type="scientific">Desulfobacula toluolica (strain DSM 7467 / Tol2)</name>
    <dbReference type="NCBI Taxonomy" id="651182"/>
    <lineage>
        <taxon>Bacteria</taxon>
        <taxon>Pseudomonadati</taxon>
        <taxon>Thermodesulfobacteriota</taxon>
        <taxon>Desulfobacteria</taxon>
        <taxon>Desulfobacterales</taxon>
        <taxon>Desulfobacteraceae</taxon>
        <taxon>Desulfobacula</taxon>
    </lineage>
</organism>
<protein>
    <recommendedName>
        <fullName evidence="6">Phosphate transporter</fullName>
    </recommendedName>
</protein>
<dbReference type="RefSeq" id="WP_014958705.1">
    <property type="nucleotide sequence ID" value="NC_018645.1"/>
</dbReference>
<evidence type="ECO:0000313" key="8">
    <source>
        <dbReference type="Proteomes" id="UP000007347"/>
    </source>
</evidence>
<evidence type="ECO:0000256" key="1">
    <source>
        <dbReference type="ARBA" id="ARBA00004141"/>
    </source>
</evidence>
<keyword evidence="5 6" id="KW-0472">Membrane</keyword>
<dbReference type="PATRIC" id="fig|651182.5.peg.3965"/>
<dbReference type="PANTHER" id="PTHR11101:SF16">
    <property type="entry name" value="PHOSPHATE TRANSPORTER"/>
    <property type="match status" value="1"/>
</dbReference>
<feature type="transmembrane region" description="Helical" evidence="6">
    <location>
        <begin position="6"/>
        <end position="30"/>
    </location>
</feature>
<dbReference type="Proteomes" id="UP000007347">
    <property type="component" value="Chromosome"/>
</dbReference>
<dbReference type="GO" id="GO:0016020">
    <property type="term" value="C:membrane"/>
    <property type="evidence" value="ECO:0007669"/>
    <property type="project" value="UniProtKB-SubCell"/>
</dbReference>
<dbReference type="EMBL" id="FO203503">
    <property type="protein sequence ID" value="CCK81516.1"/>
    <property type="molecule type" value="Genomic_DNA"/>
</dbReference>
<keyword evidence="4 6" id="KW-1133">Transmembrane helix</keyword>
<evidence type="ECO:0000256" key="3">
    <source>
        <dbReference type="ARBA" id="ARBA00022692"/>
    </source>
</evidence>
<dbReference type="OrthoDB" id="9779554at2"/>
<feature type="transmembrane region" description="Helical" evidence="6">
    <location>
        <begin position="313"/>
        <end position="331"/>
    </location>
</feature>
<feature type="transmembrane region" description="Helical" evidence="6">
    <location>
        <begin position="228"/>
        <end position="248"/>
    </location>
</feature>
<accession>K0NJ72</accession>
<dbReference type="InterPro" id="IPR001204">
    <property type="entry name" value="Phos_transporter"/>
</dbReference>
<feature type="transmembrane region" description="Helical" evidence="6">
    <location>
        <begin position="84"/>
        <end position="103"/>
    </location>
</feature>
<dbReference type="STRING" id="651182.TOL2_C33590"/>
<gene>
    <name evidence="7" type="ordered locus">TOL2_C33590</name>
</gene>
<feature type="transmembrane region" description="Helical" evidence="6">
    <location>
        <begin position="115"/>
        <end position="133"/>
    </location>
</feature>
<feature type="transmembrane region" description="Helical" evidence="6">
    <location>
        <begin position="153"/>
        <end position="179"/>
    </location>
</feature>
<evidence type="ECO:0000256" key="2">
    <source>
        <dbReference type="ARBA" id="ARBA00022448"/>
    </source>
</evidence>
<keyword evidence="8" id="KW-1185">Reference proteome</keyword>
<feature type="transmembrane region" description="Helical" evidence="6">
    <location>
        <begin position="466"/>
        <end position="487"/>
    </location>
</feature>
<evidence type="ECO:0000256" key="4">
    <source>
        <dbReference type="ARBA" id="ARBA00022989"/>
    </source>
</evidence>
<keyword evidence="2 6" id="KW-0813">Transport</keyword>
<dbReference type="GO" id="GO:0005315">
    <property type="term" value="F:phosphate transmembrane transporter activity"/>
    <property type="evidence" value="ECO:0007669"/>
    <property type="project" value="InterPro"/>
</dbReference>
<reference evidence="7 8" key="1">
    <citation type="journal article" date="2013" name="Environ. Microbiol.">
        <title>Complete genome, catabolic sub-proteomes and key-metabolites of Desulfobacula toluolica Tol2, a marine, aromatic compound-degrading, sulfate-reducing bacterium.</title>
        <authorList>
            <person name="Wohlbrand L."/>
            <person name="Jacob J.H."/>
            <person name="Kube M."/>
            <person name="Mussmann M."/>
            <person name="Jarling R."/>
            <person name="Beck A."/>
            <person name="Amann R."/>
            <person name="Wilkes H."/>
            <person name="Reinhardt R."/>
            <person name="Rabus R."/>
        </authorList>
    </citation>
    <scope>NUCLEOTIDE SEQUENCE [LARGE SCALE GENOMIC DNA]</scope>
    <source>
        <strain evidence="8">DSM 7467 / Tol2</strain>
    </source>
</reference>
<dbReference type="Pfam" id="PF01384">
    <property type="entry name" value="PHO4"/>
    <property type="match status" value="2"/>
</dbReference>
<dbReference type="GO" id="GO:0035435">
    <property type="term" value="P:phosphate ion transmembrane transport"/>
    <property type="evidence" value="ECO:0007669"/>
    <property type="project" value="TreeGrafter"/>
</dbReference>
<dbReference type="HOGENOM" id="CLU_021892_0_0_7"/>